<evidence type="ECO:0000313" key="12">
    <source>
        <dbReference type="Proteomes" id="UP000549394"/>
    </source>
</evidence>
<dbReference type="InterPro" id="IPR016024">
    <property type="entry name" value="ARM-type_fold"/>
</dbReference>
<evidence type="ECO:0000256" key="10">
    <source>
        <dbReference type="PIRNR" id="PIRNR009375"/>
    </source>
</evidence>
<dbReference type="Pfam" id="PF03635">
    <property type="entry name" value="Vps35"/>
    <property type="match status" value="1"/>
</dbReference>
<name>A0A7I8WA85_9ANNE</name>
<dbReference type="GO" id="GO:0042147">
    <property type="term" value="P:retrograde transport, endosome to Golgi"/>
    <property type="evidence" value="ECO:0007669"/>
    <property type="project" value="InterPro"/>
</dbReference>
<comment type="similarity">
    <text evidence="4 10">Belongs to the VPS35 family.</text>
</comment>
<evidence type="ECO:0000256" key="7">
    <source>
        <dbReference type="ARBA" id="ARBA00022927"/>
    </source>
</evidence>
<dbReference type="PIRSF" id="PIRSF009375">
    <property type="entry name" value="Retromer_Vps35"/>
    <property type="match status" value="1"/>
</dbReference>
<comment type="function">
    <text evidence="10">Plays a role in vesicular protein sorting.</text>
</comment>
<evidence type="ECO:0000256" key="3">
    <source>
        <dbReference type="ARBA" id="ARBA00004496"/>
    </source>
</evidence>
<comment type="subcellular location">
    <subcellularLocation>
        <location evidence="3">Cytoplasm</location>
    </subcellularLocation>
    <subcellularLocation>
        <location evidence="2">Golgi apparatus membrane</location>
    </subcellularLocation>
    <subcellularLocation>
        <location evidence="1">Membrane</location>
        <topology evidence="1">Peripheral membrane protein</topology>
    </subcellularLocation>
</comment>
<dbReference type="PANTHER" id="PTHR11099">
    <property type="entry name" value="VACUOLAR SORTING PROTEIN 35"/>
    <property type="match status" value="1"/>
</dbReference>
<dbReference type="SUPFAM" id="SSF48371">
    <property type="entry name" value="ARM repeat"/>
    <property type="match status" value="1"/>
</dbReference>
<evidence type="ECO:0000256" key="2">
    <source>
        <dbReference type="ARBA" id="ARBA00004394"/>
    </source>
</evidence>
<dbReference type="InterPro" id="IPR005378">
    <property type="entry name" value="Vps35"/>
</dbReference>
<gene>
    <name evidence="11" type="ORF">DGYR_LOCUS12494</name>
</gene>
<dbReference type="Proteomes" id="UP000549394">
    <property type="component" value="Unassembled WGS sequence"/>
</dbReference>
<dbReference type="InterPro" id="IPR042491">
    <property type="entry name" value="Vps35_C"/>
</dbReference>
<reference evidence="11 12" key="1">
    <citation type="submission" date="2020-08" db="EMBL/GenBank/DDBJ databases">
        <authorList>
            <person name="Hejnol A."/>
        </authorList>
    </citation>
    <scope>NUCLEOTIDE SEQUENCE [LARGE SCALE GENOMIC DNA]</scope>
</reference>
<keyword evidence="6" id="KW-0963">Cytoplasm</keyword>
<protein>
    <recommendedName>
        <fullName evidence="10">Vacuolar protein sorting-associated protein 35</fullName>
    </recommendedName>
</protein>
<dbReference type="GO" id="GO:0005829">
    <property type="term" value="C:cytosol"/>
    <property type="evidence" value="ECO:0007669"/>
    <property type="project" value="GOC"/>
</dbReference>
<organism evidence="11 12">
    <name type="scientific">Dimorphilus gyrociliatus</name>
    <dbReference type="NCBI Taxonomy" id="2664684"/>
    <lineage>
        <taxon>Eukaryota</taxon>
        <taxon>Metazoa</taxon>
        <taxon>Spiralia</taxon>
        <taxon>Lophotrochozoa</taxon>
        <taxon>Annelida</taxon>
        <taxon>Polychaeta</taxon>
        <taxon>Polychaeta incertae sedis</taxon>
        <taxon>Dinophilidae</taxon>
        <taxon>Dimorphilus</taxon>
    </lineage>
</organism>
<dbReference type="EMBL" id="CAJFCJ010000024">
    <property type="protein sequence ID" value="CAD5125047.1"/>
    <property type="molecule type" value="Genomic_DNA"/>
</dbReference>
<proteinExistence type="inferred from homology"/>
<keyword evidence="8" id="KW-0333">Golgi apparatus</keyword>
<accession>A0A7I8WA85</accession>
<keyword evidence="7 10" id="KW-0653">Protein transport</keyword>
<evidence type="ECO:0000256" key="9">
    <source>
        <dbReference type="ARBA" id="ARBA00023136"/>
    </source>
</evidence>
<evidence type="ECO:0000256" key="4">
    <source>
        <dbReference type="ARBA" id="ARBA00006536"/>
    </source>
</evidence>
<comment type="caution">
    <text evidence="11">The sequence shown here is derived from an EMBL/GenBank/DDBJ whole genome shotgun (WGS) entry which is preliminary data.</text>
</comment>
<dbReference type="GO" id="GO:0000139">
    <property type="term" value="C:Golgi membrane"/>
    <property type="evidence" value="ECO:0007669"/>
    <property type="project" value="UniProtKB-SubCell"/>
</dbReference>
<dbReference type="AlphaFoldDB" id="A0A7I8WA85"/>
<evidence type="ECO:0000313" key="11">
    <source>
        <dbReference type="EMBL" id="CAD5125047.1"/>
    </source>
</evidence>
<dbReference type="GO" id="GO:0030906">
    <property type="term" value="C:retromer, cargo-selective complex"/>
    <property type="evidence" value="ECO:0007669"/>
    <property type="project" value="InterPro"/>
</dbReference>
<dbReference type="GO" id="GO:0005770">
    <property type="term" value="C:late endosome"/>
    <property type="evidence" value="ECO:0007669"/>
    <property type="project" value="TreeGrafter"/>
</dbReference>
<dbReference type="OrthoDB" id="10258141at2759"/>
<dbReference type="PANTHER" id="PTHR11099:SF0">
    <property type="entry name" value="VACUOLAR PROTEIN SORTING-ASSOCIATED PROTEIN 35"/>
    <property type="match status" value="1"/>
</dbReference>
<evidence type="ECO:0000256" key="8">
    <source>
        <dbReference type="ARBA" id="ARBA00023034"/>
    </source>
</evidence>
<dbReference type="FunFam" id="1.25.40.660:FF:000003">
    <property type="entry name" value="Vacuolar protein sorting-associated protein 35"/>
    <property type="match status" value="1"/>
</dbReference>
<evidence type="ECO:0000256" key="5">
    <source>
        <dbReference type="ARBA" id="ARBA00022448"/>
    </source>
</evidence>
<keyword evidence="9" id="KW-0472">Membrane</keyword>
<dbReference type="Gene3D" id="1.25.40.660">
    <property type="entry name" value="Vacuolar protein sorting-associated protein 35, helical subcomplex Vps35-C"/>
    <property type="match status" value="1"/>
</dbReference>
<sequence length="808" mass="93008">MPTTPLGSPTEEQEKLLIESFDIVKQQAFQMKRCLDKNKLMDGLKHASNMLNELRTSVLSPKSYYELYIKIIDELRYLEEYLTDEFLKGRKVHDLYELVQYAGNIVPRLYLLITVGVVYIKSKELSRRDILKDLVEMCRGVQHPLRGLFLRNYLLQCVKNILPDRQLELENSENDEDGMEVGTVSDSIDFIHLNFSEMNKLWVRMQHQGHTRDKERREIERRELRILVGTNLVRLSQLDGIDVEKYKQDILTFILEQIVSCRDAIAQEYLMECIIQVFPDEYHLQTLNGFLRACSDLSPSVNVKNIIISLINRLSVFAQKENSGGIPDDIELFDIFSSQIANITENRADMPAEDIISLQASLVTLALTCYPDRIDYVDKVLGTTSEIFEKMNIELIESKSHVCRELSRLLRLPVDNYKNILKLLELKHFAPLIDVFDYLARKSLSLYILTNAIDNETKIGTAEQTDAILTMASTLITDQPDEPSINEDPDDFAEEQGVVARFIHLLEADEADIQYLMLNTVRKHVGTGGVKRIRYTLPPIVFRLFDLAEKYKSVREDDDKWEKKCSKIFQMCHQTISVLIKAETVELAELSLRLFLQGAVVAGNVRFDGYETVAYEFLTQAFSIYEDDICDSKKQFAAVTLITAALEKMTCFSTDNHETLRTHCAQAANKLLKKPDQARAIVNVANVFWNGKYIEDGREVEMKDGKRVCECLKKALKIANQCMDQAAQLQLFIEILNQYLYFYEKGNDHINIQVLNQLIGKIKDDLPNLDATDETELIRTHFENTIEHLRNRIENPETDEPSYTGIVL</sequence>
<keyword evidence="12" id="KW-1185">Reference proteome</keyword>
<keyword evidence="5 10" id="KW-0813">Transport</keyword>
<evidence type="ECO:0000256" key="6">
    <source>
        <dbReference type="ARBA" id="ARBA00022490"/>
    </source>
</evidence>
<evidence type="ECO:0000256" key="1">
    <source>
        <dbReference type="ARBA" id="ARBA00004170"/>
    </source>
</evidence>
<dbReference type="GO" id="GO:0006886">
    <property type="term" value="P:intracellular protein transport"/>
    <property type="evidence" value="ECO:0007669"/>
    <property type="project" value="TreeGrafter"/>
</dbReference>